<accession>W4M9M3</accession>
<dbReference type="EMBL" id="AZHX01000574">
    <property type="protein sequence ID" value="ETX06903.1"/>
    <property type="molecule type" value="Genomic_DNA"/>
</dbReference>
<name>W4M9M3_9BACT</name>
<dbReference type="Proteomes" id="UP000019140">
    <property type="component" value="Unassembled WGS sequence"/>
</dbReference>
<evidence type="ECO:0000256" key="1">
    <source>
        <dbReference type="ARBA" id="ARBA00022741"/>
    </source>
</evidence>
<evidence type="ECO:0008006" key="5">
    <source>
        <dbReference type="Google" id="ProtNLM"/>
    </source>
</evidence>
<dbReference type="HOGENOM" id="CLU_004435_2_0_7"/>
<dbReference type="InterPro" id="IPR011990">
    <property type="entry name" value="TPR-like_helical_dom_sf"/>
</dbReference>
<dbReference type="AlphaFoldDB" id="W4M9M3"/>
<dbReference type="GO" id="GO:0005737">
    <property type="term" value="C:cytoplasm"/>
    <property type="evidence" value="ECO:0007669"/>
    <property type="project" value="TreeGrafter"/>
</dbReference>
<sequence>MVRHLADGRNALSADVMRQIIGKTDGVPLYVEELTRAVLTSEQGGDQSGELPPLTVPATLHDALMARLDQLGPCKELAQWGAVIGRGFSYDLLVESTSLDEAVLQDGLKQLTVAEIVLQRGLPPQSRYFFKHALIQDTAYASILKRQRQAMHEHIAKALEHRSVETVETQPEVLAHHYTEAGRHEQAIPYWQCAGDRAMAHSAHHEAIGHLNKGLSLLATCPETEARNRLELSLQMALGPALMALHGYGAEAVERTYARAQVLCGQLGNDAPDRFPVLRGLAFFNIVKGALTQAQEVGEQLLELAQRQDNAALNMEAYQTLAMVLIYRGEFRCALDYAERGLALFDPQEHREHVARWGQAPGLVCLAMSAWALWSLGYPDQAVAQSRKAIALAQQLAHPYSLALTYGLASRLHQLRRDVQATQEQAQACMALCTEHEFTYWLTQADILRRWALTSQALHPEGLSAMRQALAAYRKTGAVLNQTHWLALLVEACWEADWVEEGGQVLHEALAVVGQTGERYYEAELHRLAGEFWLRHETPDVSRAEDALQHGLQIAREQEAKSFELRVAMSLARLWQQQGKQDEARDLLAPVYYGFTEGLDTADLQQAKTLLDELGT</sequence>
<dbReference type="Gene3D" id="1.25.40.10">
    <property type="entry name" value="Tetratricopeptide repeat domain"/>
    <property type="match status" value="2"/>
</dbReference>
<evidence type="ECO:0000313" key="4">
    <source>
        <dbReference type="Proteomes" id="UP000019140"/>
    </source>
</evidence>
<proteinExistence type="predicted"/>
<evidence type="ECO:0000256" key="2">
    <source>
        <dbReference type="ARBA" id="ARBA00022840"/>
    </source>
</evidence>
<gene>
    <name evidence="3" type="ORF">ETSY2_14305</name>
</gene>
<keyword evidence="1" id="KW-0547">Nucleotide-binding</keyword>
<keyword evidence="2" id="KW-0067">ATP-binding</keyword>
<dbReference type="GO" id="GO:0005524">
    <property type="term" value="F:ATP binding"/>
    <property type="evidence" value="ECO:0007669"/>
    <property type="project" value="UniProtKB-KW"/>
</dbReference>
<keyword evidence="4" id="KW-1185">Reference proteome</keyword>
<dbReference type="PANTHER" id="PTHR16305">
    <property type="entry name" value="TESTICULAR SOLUBLE ADENYLYL CYCLASE"/>
    <property type="match status" value="1"/>
</dbReference>
<reference evidence="3 4" key="1">
    <citation type="journal article" date="2014" name="Nature">
        <title>An environmental bacterial taxon with a large and distinct metabolic repertoire.</title>
        <authorList>
            <person name="Wilson M.C."/>
            <person name="Mori T."/>
            <person name="Ruckert C."/>
            <person name="Uria A.R."/>
            <person name="Helf M.J."/>
            <person name="Takada K."/>
            <person name="Gernert C."/>
            <person name="Steffens U.A."/>
            <person name="Heycke N."/>
            <person name="Schmitt S."/>
            <person name="Rinke C."/>
            <person name="Helfrich E.J."/>
            <person name="Brachmann A.O."/>
            <person name="Gurgui C."/>
            <person name="Wakimoto T."/>
            <person name="Kracht M."/>
            <person name="Crusemann M."/>
            <person name="Hentschel U."/>
            <person name="Abe I."/>
            <person name="Matsunaga S."/>
            <person name="Kalinowski J."/>
            <person name="Takeyama H."/>
            <person name="Piel J."/>
        </authorList>
    </citation>
    <scope>NUCLEOTIDE SEQUENCE [LARGE SCALE GENOMIC DNA]</scope>
    <source>
        <strain evidence="4">TSY2</strain>
    </source>
</reference>
<dbReference type="SUPFAM" id="SSF48452">
    <property type="entry name" value="TPR-like"/>
    <property type="match status" value="2"/>
</dbReference>
<organism evidence="3 4">
    <name type="scientific">Candidatus Entotheonella gemina</name>
    <dbReference type="NCBI Taxonomy" id="1429439"/>
    <lineage>
        <taxon>Bacteria</taxon>
        <taxon>Pseudomonadati</taxon>
        <taxon>Nitrospinota/Tectimicrobiota group</taxon>
        <taxon>Candidatus Tectimicrobiota</taxon>
        <taxon>Candidatus Entotheonellia</taxon>
        <taxon>Candidatus Entotheonellales</taxon>
        <taxon>Candidatus Entotheonellaceae</taxon>
        <taxon>Candidatus Entotheonella</taxon>
    </lineage>
</organism>
<evidence type="ECO:0000313" key="3">
    <source>
        <dbReference type="EMBL" id="ETX06903.1"/>
    </source>
</evidence>
<comment type="caution">
    <text evidence="3">The sequence shown here is derived from an EMBL/GenBank/DDBJ whole genome shotgun (WGS) entry which is preliminary data.</text>
</comment>
<protein>
    <recommendedName>
        <fullName evidence="5">MalT-like TPR region domain-containing protein</fullName>
    </recommendedName>
</protein>
<dbReference type="GO" id="GO:0004016">
    <property type="term" value="F:adenylate cyclase activity"/>
    <property type="evidence" value="ECO:0007669"/>
    <property type="project" value="TreeGrafter"/>
</dbReference>
<dbReference type="PANTHER" id="PTHR16305:SF28">
    <property type="entry name" value="GUANYLATE CYCLASE DOMAIN-CONTAINING PROTEIN"/>
    <property type="match status" value="1"/>
</dbReference>